<sequence>MSITVHRGVSDDKHINTRIVTWSVLAIFGLYARLQDSYLGQQVHNKIIKSDIDFDVFIIITVSNGSLLESFGTLCKRLRLLSDVPLGIFSAQPLDSAFRHTSVFPPRPYTLLNGTKVGNKMLSTCAPSLKLEGSGNWPMDDVAIEKTKSAFLSRIGECLQKAYGMNYCPSEEGVDVFLSGYDDDEADTDGCCTLKVENVEPKPPNILKFHFLGKDSIRYQNEVEVELPVFKAIQQFRTGTSCLH</sequence>
<name>A0ACB9GYQ1_CICIN</name>
<accession>A0ACB9GYQ1</accession>
<dbReference type="Proteomes" id="UP001055811">
    <property type="component" value="Linkage Group LG01"/>
</dbReference>
<dbReference type="EMBL" id="CM042009">
    <property type="protein sequence ID" value="KAI3788171.1"/>
    <property type="molecule type" value="Genomic_DNA"/>
</dbReference>
<reference evidence="2" key="1">
    <citation type="journal article" date="2022" name="Mol. Ecol. Resour.">
        <title>The genomes of chicory, endive, great burdock and yacon provide insights into Asteraceae palaeo-polyploidization history and plant inulin production.</title>
        <authorList>
            <person name="Fan W."/>
            <person name="Wang S."/>
            <person name="Wang H."/>
            <person name="Wang A."/>
            <person name="Jiang F."/>
            <person name="Liu H."/>
            <person name="Zhao H."/>
            <person name="Xu D."/>
            <person name="Zhang Y."/>
        </authorList>
    </citation>
    <scope>NUCLEOTIDE SEQUENCE [LARGE SCALE GENOMIC DNA]</scope>
    <source>
        <strain evidence="2">cv. Punajuju</strain>
    </source>
</reference>
<reference evidence="1 2" key="2">
    <citation type="journal article" date="2022" name="Mol. Ecol. Resour.">
        <title>The genomes of chicory, endive, great burdock and yacon provide insights into Asteraceae paleo-polyploidization history and plant inulin production.</title>
        <authorList>
            <person name="Fan W."/>
            <person name="Wang S."/>
            <person name="Wang H."/>
            <person name="Wang A."/>
            <person name="Jiang F."/>
            <person name="Liu H."/>
            <person name="Zhao H."/>
            <person name="Xu D."/>
            <person name="Zhang Y."/>
        </authorList>
    </citation>
    <scope>NUCLEOTIDE SEQUENCE [LARGE SCALE GENOMIC DNA]</scope>
    <source>
        <strain evidence="2">cv. Punajuju</strain>
        <tissue evidence="1">Leaves</tissue>
    </source>
</reference>
<gene>
    <name evidence="1" type="ORF">L2E82_00884</name>
</gene>
<comment type="caution">
    <text evidence="1">The sequence shown here is derived from an EMBL/GenBank/DDBJ whole genome shotgun (WGS) entry which is preliminary data.</text>
</comment>
<organism evidence="1 2">
    <name type="scientific">Cichorium intybus</name>
    <name type="common">Chicory</name>
    <dbReference type="NCBI Taxonomy" id="13427"/>
    <lineage>
        <taxon>Eukaryota</taxon>
        <taxon>Viridiplantae</taxon>
        <taxon>Streptophyta</taxon>
        <taxon>Embryophyta</taxon>
        <taxon>Tracheophyta</taxon>
        <taxon>Spermatophyta</taxon>
        <taxon>Magnoliopsida</taxon>
        <taxon>eudicotyledons</taxon>
        <taxon>Gunneridae</taxon>
        <taxon>Pentapetalae</taxon>
        <taxon>asterids</taxon>
        <taxon>campanulids</taxon>
        <taxon>Asterales</taxon>
        <taxon>Asteraceae</taxon>
        <taxon>Cichorioideae</taxon>
        <taxon>Cichorieae</taxon>
        <taxon>Cichoriinae</taxon>
        <taxon>Cichorium</taxon>
    </lineage>
</organism>
<evidence type="ECO:0000313" key="2">
    <source>
        <dbReference type="Proteomes" id="UP001055811"/>
    </source>
</evidence>
<keyword evidence="2" id="KW-1185">Reference proteome</keyword>
<proteinExistence type="predicted"/>
<evidence type="ECO:0000313" key="1">
    <source>
        <dbReference type="EMBL" id="KAI3788171.1"/>
    </source>
</evidence>
<protein>
    <submittedName>
        <fullName evidence="1">Uncharacterized protein</fullName>
    </submittedName>
</protein>